<feature type="compositionally biased region" description="Basic and acidic residues" evidence="1">
    <location>
        <begin position="58"/>
        <end position="71"/>
    </location>
</feature>
<reference evidence="2" key="1">
    <citation type="journal article" date="2014" name="Int. J. Syst. Evol. Microbiol.">
        <title>Complete genome sequence of Corynebacterium casei LMG S-19264T (=DSM 44701T), isolated from a smear-ripened cheese.</title>
        <authorList>
            <consortium name="US DOE Joint Genome Institute (JGI-PGF)"/>
            <person name="Walter F."/>
            <person name="Albersmeier A."/>
            <person name="Kalinowski J."/>
            <person name="Ruckert C."/>
        </authorList>
    </citation>
    <scope>NUCLEOTIDE SEQUENCE</scope>
    <source>
        <strain evidence="2">CGMCC 1.15367</strain>
    </source>
</reference>
<comment type="caution">
    <text evidence="2">The sequence shown here is derived from an EMBL/GenBank/DDBJ whole genome shotgun (WGS) entry which is preliminary data.</text>
</comment>
<sequence length="77" mass="8541">MSSNDIARLTKAAAQYMQKQHGDDAILEARVGKRYAEVMGDQDAVEAFNAILDYLEAHPSGDEKGERDRPWKSMGDA</sequence>
<dbReference type="AlphaFoldDB" id="A0A916ZF33"/>
<organism evidence="2 3">
    <name type="scientific">Aureimonas endophytica</name>
    <dbReference type="NCBI Taxonomy" id="2027858"/>
    <lineage>
        <taxon>Bacteria</taxon>
        <taxon>Pseudomonadati</taxon>
        <taxon>Pseudomonadota</taxon>
        <taxon>Alphaproteobacteria</taxon>
        <taxon>Hyphomicrobiales</taxon>
        <taxon>Aurantimonadaceae</taxon>
        <taxon>Aureimonas</taxon>
    </lineage>
</organism>
<keyword evidence="3" id="KW-1185">Reference proteome</keyword>
<dbReference type="EMBL" id="BMIQ01000001">
    <property type="protein sequence ID" value="GGD93656.1"/>
    <property type="molecule type" value="Genomic_DNA"/>
</dbReference>
<evidence type="ECO:0000256" key="1">
    <source>
        <dbReference type="SAM" id="MobiDB-lite"/>
    </source>
</evidence>
<protein>
    <submittedName>
        <fullName evidence="2">Uncharacterized protein</fullName>
    </submittedName>
</protein>
<name>A0A916ZF33_9HYPH</name>
<proteinExistence type="predicted"/>
<gene>
    <name evidence="2" type="ORF">GCM10011390_10500</name>
</gene>
<accession>A0A916ZF33</accession>
<dbReference type="Proteomes" id="UP000644699">
    <property type="component" value="Unassembled WGS sequence"/>
</dbReference>
<feature type="region of interest" description="Disordered" evidence="1">
    <location>
        <begin position="58"/>
        <end position="77"/>
    </location>
</feature>
<evidence type="ECO:0000313" key="2">
    <source>
        <dbReference type="EMBL" id="GGD93656.1"/>
    </source>
</evidence>
<reference evidence="2" key="2">
    <citation type="submission" date="2020-09" db="EMBL/GenBank/DDBJ databases">
        <authorList>
            <person name="Sun Q."/>
            <person name="Zhou Y."/>
        </authorList>
    </citation>
    <scope>NUCLEOTIDE SEQUENCE</scope>
    <source>
        <strain evidence="2">CGMCC 1.15367</strain>
    </source>
</reference>
<evidence type="ECO:0000313" key="3">
    <source>
        <dbReference type="Proteomes" id="UP000644699"/>
    </source>
</evidence>